<accession>A0A0E9LXV6</accession>
<keyword evidence="2" id="KW-1185">Reference proteome</keyword>
<proteinExistence type="predicted"/>
<organism evidence="1 2">
    <name type="scientific">Geofilum rubicundum JCM 15548</name>
    <dbReference type="NCBI Taxonomy" id="1236989"/>
    <lineage>
        <taxon>Bacteria</taxon>
        <taxon>Pseudomonadati</taxon>
        <taxon>Bacteroidota</taxon>
        <taxon>Bacteroidia</taxon>
        <taxon>Marinilabiliales</taxon>
        <taxon>Marinilabiliaceae</taxon>
        <taxon>Geofilum</taxon>
    </lineage>
</organism>
<evidence type="ECO:0000313" key="1">
    <source>
        <dbReference type="EMBL" id="GAO30138.1"/>
    </source>
</evidence>
<dbReference type="RefSeq" id="WP_157482629.1">
    <property type="nucleotide sequence ID" value="NZ_BAZW01000018.1"/>
</dbReference>
<gene>
    <name evidence="1" type="ORF">JCM15548_12391</name>
</gene>
<dbReference type="EMBL" id="BAZW01000018">
    <property type="protein sequence ID" value="GAO30138.1"/>
    <property type="molecule type" value="Genomic_DNA"/>
</dbReference>
<dbReference type="AlphaFoldDB" id="A0A0E9LXV6"/>
<dbReference type="OrthoDB" id="974662at2"/>
<comment type="caution">
    <text evidence="1">The sequence shown here is derived from an EMBL/GenBank/DDBJ whole genome shotgun (WGS) entry which is preliminary data.</text>
</comment>
<sequence>MRSLISIIILLAFIPGISVDSQNSQWSGQLSAWGMVNDTHELPLWMGGRWLPQFNYQLNPESERLWDFEASANLNGAAGAAPFDRYSGDGQIKAYRLWARYSTPQLEIRGGLQKINFGSATLLRPLMWFDQVDARDPLQLTDGVWALLGRYYFLNNANIWLWVLYGNEPPKSWETTGTALRRPEWGGRLQLPVPRGEVALSYHHRSTKAWALADSLVADATIPENRMGWDGKWDVGAGVWLESVYLWKSETTEPFGRQLMLNTGLDYTFGIGNGLTTLYEHLLFAYGTKSLDLKNALSFSALSLNYPLALADGLSATIFYNWNSQMLYNMLTWQHDFSRWSLYALAYSNPKTYQLPFQAQEQNLFAGNGVQVMLVYNY</sequence>
<protein>
    <submittedName>
        <fullName evidence="1">Uncharacterized protein</fullName>
    </submittedName>
</protein>
<dbReference type="STRING" id="1236989.JCM15548_12391"/>
<name>A0A0E9LXV6_9BACT</name>
<evidence type="ECO:0000313" key="2">
    <source>
        <dbReference type="Proteomes" id="UP000032900"/>
    </source>
</evidence>
<reference evidence="1 2" key="1">
    <citation type="journal article" date="2015" name="Microbes Environ.">
        <title>Distribution and evolution of nitrogen fixation genes in the phylum bacteroidetes.</title>
        <authorList>
            <person name="Inoue J."/>
            <person name="Oshima K."/>
            <person name="Suda W."/>
            <person name="Sakamoto M."/>
            <person name="Iino T."/>
            <person name="Noda S."/>
            <person name="Hongoh Y."/>
            <person name="Hattori M."/>
            <person name="Ohkuma M."/>
        </authorList>
    </citation>
    <scope>NUCLEOTIDE SEQUENCE [LARGE SCALE GENOMIC DNA]</scope>
    <source>
        <strain evidence="1">JCM 15548</strain>
    </source>
</reference>
<dbReference type="Proteomes" id="UP000032900">
    <property type="component" value="Unassembled WGS sequence"/>
</dbReference>